<reference evidence="3" key="1">
    <citation type="submission" date="2016-07" db="EMBL/GenBank/DDBJ databases">
        <authorList>
            <person name="Florea S."/>
            <person name="Webb J.S."/>
            <person name="Jaromczyk J."/>
            <person name="Schardl C.L."/>
        </authorList>
    </citation>
    <scope>NUCLEOTIDE SEQUENCE [LARGE SCALE GENOMIC DNA]</scope>
    <source>
        <strain evidence="3">IPBSL-7</strain>
    </source>
</reference>
<dbReference type="PANTHER" id="PTHR35788">
    <property type="entry name" value="EXPORTED PROTEIN-RELATED"/>
    <property type="match status" value="1"/>
</dbReference>
<evidence type="ECO:0000259" key="1">
    <source>
        <dbReference type="Pfam" id="PF12229"/>
    </source>
</evidence>
<organism evidence="2 3">
    <name type="scientific">Tessaracoccus lapidicaptus</name>
    <dbReference type="NCBI Taxonomy" id="1427523"/>
    <lineage>
        <taxon>Bacteria</taxon>
        <taxon>Bacillati</taxon>
        <taxon>Actinomycetota</taxon>
        <taxon>Actinomycetes</taxon>
        <taxon>Propionibacteriales</taxon>
        <taxon>Propionibacteriaceae</taxon>
        <taxon>Tessaracoccus</taxon>
    </lineage>
</organism>
<dbReference type="Pfam" id="PF12229">
    <property type="entry name" value="PG_binding_4"/>
    <property type="match status" value="1"/>
</dbReference>
<dbReference type="RefSeq" id="WP_068750654.1">
    <property type="nucleotide sequence ID" value="NZ_LR214441.1"/>
</dbReference>
<sequence length="570" mass="60115">MKKASKIAIGSGVGAVVLLGGVYVASYFVAGNQVPAKASVEGVAIGGQSPAEAVATLHAEFADQTERPFPVTAADLSATLDPATSGLGVDFDDTVRSAGGGFSWNPVDIVTTLTGGEDVPLVRTVDEAALREAVEGLTDDFTVEGTDGSLAFEEGRIVRTEAVQGVALLVDETVAAVSAAYTGGAESAEAAVTTEEPAITDAMVDAAVTEYAEPILSGPITLTHTTGSMQIAPAAIAEVTTFTVEGGALVPTIDGEALLAMESTVEAQRALDLNAPKDASFSFTGGTPAVVPAVAGEVLEPEPFTEAVRTAAVAEGEGRTVPLSVTTKEPEFTTAEAQAVLPKEVIGEFSTNFPYAAYRNTNLGRAASSVNGTVLMPGEIFSLNDTLGPRTAANGYVDGYVINQGRLVKESGGGISQAATTLYNAAFFAGYEDIEHKPHSLYFDRYPAGREATIYYGALDMRFRNDTEYPAIVQGYISKAAPGKRGTITFKIWSQRTYTKVESTELRKSDFYNGEERVVTDENCEPQAPIQGFTVTWQRLFYQGSDVVKRENYRWKYAAGDKITCAEPQS</sequence>
<name>A0A1C0AQ58_9ACTN</name>
<proteinExistence type="predicted"/>
<dbReference type="InterPro" id="IPR022029">
    <property type="entry name" value="YoaR-like_PG-bd"/>
</dbReference>
<dbReference type="Pfam" id="PF04294">
    <property type="entry name" value="VanW"/>
    <property type="match status" value="1"/>
</dbReference>
<dbReference type="Proteomes" id="UP000093501">
    <property type="component" value="Unassembled WGS sequence"/>
</dbReference>
<protein>
    <recommendedName>
        <fullName evidence="1">YoaR-like putative peptidoglycan binding domain-containing protein</fullName>
    </recommendedName>
</protein>
<accession>A0A1C0AQ58</accession>
<evidence type="ECO:0000313" key="2">
    <source>
        <dbReference type="EMBL" id="OCL36422.1"/>
    </source>
</evidence>
<comment type="caution">
    <text evidence="2">The sequence shown here is derived from an EMBL/GenBank/DDBJ whole genome shotgun (WGS) entry which is preliminary data.</text>
</comment>
<dbReference type="PANTHER" id="PTHR35788:SF1">
    <property type="entry name" value="EXPORTED PROTEIN"/>
    <property type="match status" value="1"/>
</dbReference>
<feature type="domain" description="YoaR-like putative peptidoglycan binding" evidence="1">
    <location>
        <begin position="111"/>
        <end position="184"/>
    </location>
</feature>
<gene>
    <name evidence="2" type="ORF">BCR15_00685</name>
</gene>
<dbReference type="EMBL" id="MBQD01000011">
    <property type="protein sequence ID" value="OCL36422.1"/>
    <property type="molecule type" value="Genomic_DNA"/>
</dbReference>
<dbReference type="AlphaFoldDB" id="A0A1C0AQ58"/>
<dbReference type="InterPro" id="IPR007391">
    <property type="entry name" value="Vancomycin_resist_VanW"/>
</dbReference>
<keyword evidence="3" id="KW-1185">Reference proteome</keyword>
<evidence type="ECO:0000313" key="3">
    <source>
        <dbReference type="Proteomes" id="UP000093501"/>
    </source>
</evidence>
<dbReference type="InterPro" id="IPR052913">
    <property type="entry name" value="Glycopeptide_resist_protein"/>
</dbReference>